<comment type="caution">
    <text evidence="1">The sequence shown here is derived from an EMBL/GenBank/DDBJ whole genome shotgun (WGS) entry which is preliminary data.</text>
</comment>
<dbReference type="EMBL" id="CABR01000145">
    <property type="protein sequence ID" value="CBI11471.1"/>
    <property type="molecule type" value="Genomic_DNA"/>
</dbReference>
<accession>E6QW48</accession>
<sequence length="71" mass="8192">MEKNVCRQVRPRRTARGIVAKKKNGKADISTLQKSGHFYLALTEFVNWNVLSARYAFKRLSDLPDYFVLSS</sequence>
<dbReference type="AlphaFoldDB" id="E6QW48"/>
<gene>
    <name evidence="1" type="ORF">CARN7_2301</name>
</gene>
<proteinExistence type="predicted"/>
<organism evidence="1">
    <name type="scientific">mine drainage metagenome</name>
    <dbReference type="NCBI Taxonomy" id="410659"/>
    <lineage>
        <taxon>unclassified sequences</taxon>
        <taxon>metagenomes</taxon>
        <taxon>ecological metagenomes</taxon>
    </lineage>
</organism>
<evidence type="ECO:0000313" key="1">
    <source>
        <dbReference type="EMBL" id="CBI11471.1"/>
    </source>
</evidence>
<reference evidence="1" key="1">
    <citation type="submission" date="2009-10" db="EMBL/GenBank/DDBJ databases">
        <title>Diversity of trophic interactions inside an arsenic-rich microbial ecosystem.</title>
        <authorList>
            <person name="Bertin P.N."/>
            <person name="Heinrich-Salmeron A."/>
            <person name="Pelletier E."/>
            <person name="Goulhen-Chollet F."/>
            <person name="Arsene-Ploetze F."/>
            <person name="Gallien S."/>
            <person name="Calteau A."/>
            <person name="Vallenet D."/>
            <person name="Casiot C."/>
            <person name="Chane-Woon-Ming B."/>
            <person name="Giloteaux L."/>
            <person name="Barakat M."/>
            <person name="Bonnefoy V."/>
            <person name="Bruneel O."/>
            <person name="Chandler M."/>
            <person name="Cleiss J."/>
            <person name="Duran R."/>
            <person name="Elbaz-Poulichet F."/>
            <person name="Fonknechten N."/>
            <person name="Lauga B."/>
            <person name="Mornico D."/>
            <person name="Ortet P."/>
            <person name="Schaeffer C."/>
            <person name="Siguier P."/>
            <person name="Alexander Thil Smith A."/>
            <person name="Van Dorsselaer A."/>
            <person name="Weissenbach J."/>
            <person name="Medigue C."/>
            <person name="Le Paslier D."/>
        </authorList>
    </citation>
    <scope>NUCLEOTIDE SEQUENCE</scope>
</reference>
<protein>
    <submittedName>
        <fullName evidence="1">Uncharacterized protein</fullName>
    </submittedName>
</protein>
<name>E6QW48_9ZZZZ</name>